<gene>
    <name evidence="2" type="ORF">BAQ49_19145</name>
</gene>
<protein>
    <recommendedName>
        <fullName evidence="1">Sigma factor regulator C-terminal domain-containing protein</fullName>
    </recommendedName>
</protein>
<proteinExistence type="predicted"/>
<reference evidence="2 3" key="1">
    <citation type="submission" date="2016-06" db="EMBL/GenBank/DDBJ databases">
        <title>First insights into the genetic diversity and population structure of in the Bacillus cereus group bacteria from diverse marine environments.</title>
        <authorList>
            <person name="Liu Y."/>
            <person name="Lai Q."/>
            <person name="Shao Z."/>
        </authorList>
    </citation>
    <scope>NUCLEOTIDE SEQUENCE [LARGE SCALE GENOMIC DNA]</scope>
    <source>
        <strain evidence="2 3">TD42</strain>
    </source>
</reference>
<dbReference type="Pfam" id="PF13791">
    <property type="entry name" value="Sigma_reg_C"/>
    <property type="match status" value="1"/>
</dbReference>
<feature type="domain" description="Sigma factor regulator C-terminal" evidence="1">
    <location>
        <begin position="13"/>
        <end position="101"/>
    </location>
</feature>
<comment type="caution">
    <text evidence="2">The sequence shown here is derived from an EMBL/GenBank/DDBJ whole genome shotgun (WGS) entry which is preliminary data.</text>
</comment>
<evidence type="ECO:0000313" key="2">
    <source>
        <dbReference type="EMBL" id="OJE34321.1"/>
    </source>
</evidence>
<evidence type="ECO:0000313" key="3">
    <source>
        <dbReference type="Proteomes" id="UP000183185"/>
    </source>
</evidence>
<evidence type="ECO:0000259" key="1">
    <source>
        <dbReference type="Pfam" id="PF13791"/>
    </source>
</evidence>
<organism evidence="2 3">
    <name type="scientific">Bacillus proteolyticus</name>
    <dbReference type="NCBI Taxonomy" id="2026192"/>
    <lineage>
        <taxon>Bacteria</taxon>
        <taxon>Bacillati</taxon>
        <taxon>Bacillota</taxon>
        <taxon>Bacilli</taxon>
        <taxon>Bacillales</taxon>
        <taxon>Bacillaceae</taxon>
        <taxon>Bacillus</taxon>
        <taxon>Bacillus cereus group</taxon>
    </lineage>
</organism>
<dbReference type="Proteomes" id="UP000183185">
    <property type="component" value="Unassembled WGS sequence"/>
</dbReference>
<name>A0AA44KQ40_9BACI</name>
<dbReference type="EMBL" id="MACH01000167">
    <property type="protein sequence ID" value="OJE34321.1"/>
    <property type="molecule type" value="Genomic_DNA"/>
</dbReference>
<dbReference type="InterPro" id="IPR025672">
    <property type="entry name" value="Sigma_reg_C_dom"/>
</dbReference>
<accession>A0AA44KQ40</accession>
<sequence length="110" mass="12649">MSHETFESLSIEKSKAVFGFQRSYADRKKDEYEDIKINSMEFIKSMKSLSENKGGYQEGFRINYNEIKNFKSEDLPTYGVVVTGKREDLQSLQGAPYIKAAVRGVTVEKY</sequence>
<dbReference type="AlphaFoldDB" id="A0AA44KQ40"/>